<evidence type="ECO:0000313" key="1">
    <source>
        <dbReference type="EMBL" id="MVT45145.1"/>
    </source>
</evidence>
<gene>
    <name evidence="1" type="ORF">GO495_31445</name>
</gene>
<accession>A0A6N8JIT6</accession>
<sequence length="79" mass="9215">MISINGTRLGDLWKSKKATLVTGDQVKFLLNEIRLQMQGYGVQPKYDSKSSNEVNQKRAMQYYDDYWFNPPRQAVPTKK</sequence>
<dbReference type="Proteomes" id="UP000468388">
    <property type="component" value="Unassembled WGS sequence"/>
</dbReference>
<dbReference type="AlphaFoldDB" id="A0A6N8JIT6"/>
<evidence type="ECO:0000313" key="2">
    <source>
        <dbReference type="Proteomes" id="UP000468388"/>
    </source>
</evidence>
<reference evidence="1 2" key="1">
    <citation type="submission" date="2019-12" db="EMBL/GenBank/DDBJ databases">
        <title>The draft genomic sequence of strain Chitinophaga oryziterrae JCM 16595.</title>
        <authorList>
            <person name="Zhang X."/>
        </authorList>
    </citation>
    <scope>NUCLEOTIDE SEQUENCE [LARGE SCALE GENOMIC DNA]</scope>
    <source>
        <strain evidence="1 2">JCM 16595</strain>
    </source>
</reference>
<proteinExistence type="predicted"/>
<name>A0A6N8JIT6_9BACT</name>
<organism evidence="1 2">
    <name type="scientific">Chitinophaga oryziterrae</name>
    <dbReference type="NCBI Taxonomy" id="1031224"/>
    <lineage>
        <taxon>Bacteria</taxon>
        <taxon>Pseudomonadati</taxon>
        <taxon>Bacteroidota</taxon>
        <taxon>Chitinophagia</taxon>
        <taxon>Chitinophagales</taxon>
        <taxon>Chitinophagaceae</taxon>
        <taxon>Chitinophaga</taxon>
    </lineage>
</organism>
<keyword evidence="2" id="KW-1185">Reference proteome</keyword>
<comment type="caution">
    <text evidence="1">The sequence shown here is derived from an EMBL/GenBank/DDBJ whole genome shotgun (WGS) entry which is preliminary data.</text>
</comment>
<dbReference type="RefSeq" id="WP_157303931.1">
    <property type="nucleotide sequence ID" value="NZ_BAAAZB010000033.1"/>
</dbReference>
<protein>
    <submittedName>
        <fullName evidence="1">Uncharacterized protein</fullName>
    </submittedName>
</protein>
<dbReference type="EMBL" id="WRXO01000017">
    <property type="protein sequence ID" value="MVT45145.1"/>
    <property type="molecule type" value="Genomic_DNA"/>
</dbReference>